<name>A0A229T3D2_9PSEU</name>
<dbReference type="RefSeq" id="WP_093949572.1">
    <property type="nucleotide sequence ID" value="NZ_NMUL01000022.1"/>
</dbReference>
<dbReference type="InterPro" id="IPR000873">
    <property type="entry name" value="AMP-dep_synth/lig_dom"/>
</dbReference>
<dbReference type="Proteomes" id="UP000215199">
    <property type="component" value="Unassembled WGS sequence"/>
</dbReference>
<dbReference type="GO" id="GO:0044550">
    <property type="term" value="P:secondary metabolite biosynthetic process"/>
    <property type="evidence" value="ECO:0007669"/>
    <property type="project" value="TreeGrafter"/>
</dbReference>
<gene>
    <name evidence="5" type="ORF">CF165_22790</name>
</gene>
<dbReference type="InterPro" id="IPR045851">
    <property type="entry name" value="AMP-bd_C_sf"/>
</dbReference>
<dbReference type="InterPro" id="IPR009081">
    <property type="entry name" value="PP-bd_ACP"/>
</dbReference>
<organism evidence="5 6">
    <name type="scientific">Amycolatopsis vastitatis</name>
    <dbReference type="NCBI Taxonomy" id="1905142"/>
    <lineage>
        <taxon>Bacteria</taxon>
        <taxon>Bacillati</taxon>
        <taxon>Actinomycetota</taxon>
        <taxon>Actinomycetes</taxon>
        <taxon>Pseudonocardiales</taxon>
        <taxon>Pseudonocardiaceae</taxon>
        <taxon>Amycolatopsis</taxon>
    </lineage>
</organism>
<protein>
    <submittedName>
        <fullName evidence="5">Peptide synthetase</fullName>
    </submittedName>
</protein>
<dbReference type="Gene3D" id="3.30.559.10">
    <property type="entry name" value="Chloramphenicol acetyltransferase-like domain"/>
    <property type="match status" value="1"/>
</dbReference>
<dbReference type="OrthoDB" id="3501794at2"/>
<evidence type="ECO:0000256" key="1">
    <source>
        <dbReference type="ARBA" id="ARBA00001957"/>
    </source>
</evidence>
<dbReference type="Pfam" id="PF13193">
    <property type="entry name" value="AMP-binding_C"/>
    <property type="match status" value="1"/>
</dbReference>
<dbReference type="PANTHER" id="PTHR45527">
    <property type="entry name" value="NONRIBOSOMAL PEPTIDE SYNTHETASE"/>
    <property type="match status" value="1"/>
</dbReference>
<dbReference type="InterPro" id="IPR025110">
    <property type="entry name" value="AMP-bd_C"/>
</dbReference>
<dbReference type="Gene3D" id="1.10.1200.10">
    <property type="entry name" value="ACP-like"/>
    <property type="match status" value="1"/>
</dbReference>
<dbReference type="EMBL" id="NMUL01000022">
    <property type="protein sequence ID" value="OXM65718.1"/>
    <property type="molecule type" value="Genomic_DNA"/>
</dbReference>
<dbReference type="SMART" id="SM00823">
    <property type="entry name" value="PKS_PP"/>
    <property type="match status" value="1"/>
</dbReference>
<evidence type="ECO:0000313" key="6">
    <source>
        <dbReference type="Proteomes" id="UP000215199"/>
    </source>
</evidence>
<accession>A0A229T3D2</accession>
<dbReference type="InterPro" id="IPR020845">
    <property type="entry name" value="AMP-binding_CS"/>
</dbReference>
<dbReference type="Pfam" id="PF00668">
    <property type="entry name" value="Condensation"/>
    <property type="match status" value="1"/>
</dbReference>
<dbReference type="Gene3D" id="3.40.50.12780">
    <property type="entry name" value="N-terminal domain of ligase-like"/>
    <property type="match status" value="1"/>
</dbReference>
<evidence type="ECO:0000256" key="3">
    <source>
        <dbReference type="ARBA" id="ARBA00022553"/>
    </source>
</evidence>
<dbReference type="SUPFAM" id="SSF56801">
    <property type="entry name" value="Acetyl-CoA synthetase-like"/>
    <property type="match status" value="1"/>
</dbReference>
<dbReference type="GO" id="GO:0008610">
    <property type="term" value="P:lipid biosynthetic process"/>
    <property type="evidence" value="ECO:0007669"/>
    <property type="project" value="UniProtKB-ARBA"/>
</dbReference>
<keyword evidence="3" id="KW-0597">Phosphoprotein</keyword>
<dbReference type="PANTHER" id="PTHR45527:SF1">
    <property type="entry name" value="FATTY ACID SYNTHASE"/>
    <property type="match status" value="1"/>
</dbReference>
<dbReference type="InterPro" id="IPR023213">
    <property type="entry name" value="CAT-like_dom_sf"/>
</dbReference>
<dbReference type="GO" id="GO:0031177">
    <property type="term" value="F:phosphopantetheine binding"/>
    <property type="evidence" value="ECO:0007669"/>
    <property type="project" value="InterPro"/>
</dbReference>
<dbReference type="SUPFAM" id="SSF52777">
    <property type="entry name" value="CoA-dependent acyltransferases"/>
    <property type="match status" value="2"/>
</dbReference>
<dbReference type="Gene3D" id="3.30.300.30">
    <property type="match status" value="1"/>
</dbReference>
<keyword evidence="2" id="KW-0596">Phosphopantetheine</keyword>
<dbReference type="InterPro" id="IPR036736">
    <property type="entry name" value="ACP-like_sf"/>
</dbReference>
<evidence type="ECO:0000259" key="4">
    <source>
        <dbReference type="PROSITE" id="PS50075"/>
    </source>
</evidence>
<dbReference type="SUPFAM" id="SSF47336">
    <property type="entry name" value="ACP-like"/>
    <property type="match status" value="1"/>
</dbReference>
<dbReference type="PROSITE" id="PS50075">
    <property type="entry name" value="CARRIER"/>
    <property type="match status" value="1"/>
</dbReference>
<dbReference type="AlphaFoldDB" id="A0A229T3D2"/>
<keyword evidence="6" id="KW-1185">Reference proteome</keyword>
<dbReference type="Pfam" id="PF00501">
    <property type="entry name" value="AMP-binding"/>
    <property type="match status" value="1"/>
</dbReference>
<dbReference type="GO" id="GO:0043041">
    <property type="term" value="P:amino acid activation for nonribosomal peptide biosynthetic process"/>
    <property type="evidence" value="ECO:0007669"/>
    <property type="project" value="TreeGrafter"/>
</dbReference>
<sequence>MAETFPGLLRDRAAREPDRVAMRVGGEALTFGAWHDRAARIAAGLDVRRGERVGLLFDEHDWLDFATAYVGVQAAGAVAMPISARTPNPEITRLLADFGAADLIHGTGLAPEKGRPLPDVVADRPGGVDVRPGDLAQILFTSGTTGRPKGVSATHANLTYGYHPRMRRRPLAHSKLFLHAFPLGTNAAQTMLFNALTAEPAALVLPRFDAEEFCKLVETERAGTAFLVPAMAIDLVASGAPDRYDLSSVLLLGSTAAALPPEIAKTLAGMFPNADIVNYYSSTEAAPAQTVMIFDPDRPAAVGQPADGDLRITDAAGHPLPTGETGEVWLRSPTTARTYFGDANAASAVFRDGWVRMGDLGRLDDEGYLYLVDRESDVIKSGAFKISTLRIEAELYAHPDVRAAAVLGLPHPVLGSVPAAAVVLRRPLPVEDLRAFAAARLARHEIPARWLIVGALPRNDAGKVLKRSLRSLFDAPAEPAAPASGTEARLARLWARALGRDVPAGADFFAAGGDSFAAARFAALAAEEFGVEVPVSFVFDFPDLAAQAARLADQRPAAGVQVDVPDGVPLSSLQEYFLRWLGETAEPRAVSAVAVAIRITDLLDVPALRRALDDVAARHDALRTVFPGKKAVVLDRCEPDFDVILADDPVRQACAELERPFDLAHGPLVRALVIEEGPEEFVLVLGVHHLVFDGHSMGVLLRELGECYAGQGHRLPPAARAADVSAWARTRWPEAREFWRRTLDGAPPTLPGAPRSAEVPAFEGHSVAFEIPVEAAERLRAAVAERRATVYMGLLAVWAKAMAEWAGSDEVVVMSPLPGRTKPEFDTVVGCLVQSLLLRIDVADDPPFEELLPRVRQVVLDATEHQYYPYEEFSRRIPQPAWLRFERWGGPVHFPGLESGPVGLPRELMFSWPMPGPDLSVPELALTEHPDGRITGWLVHNRLTYEPSAIDRLAELLLARLKEVR</sequence>
<evidence type="ECO:0000256" key="2">
    <source>
        <dbReference type="ARBA" id="ARBA00022450"/>
    </source>
</evidence>
<proteinExistence type="predicted"/>
<dbReference type="Pfam" id="PF00550">
    <property type="entry name" value="PP-binding"/>
    <property type="match status" value="1"/>
</dbReference>
<comment type="cofactor">
    <cofactor evidence="1">
        <name>pantetheine 4'-phosphate</name>
        <dbReference type="ChEBI" id="CHEBI:47942"/>
    </cofactor>
</comment>
<dbReference type="GO" id="GO:0005737">
    <property type="term" value="C:cytoplasm"/>
    <property type="evidence" value="ECO:0007669"/>
    <property type="project" value="TreeGrafter"/>
</dbReference>
<reference evidence="6" key="1">
    <citation type="submission" date="2017-07" db="EMBL/GenBank/DDBJ databases">
        <title>Comparative genome mining reveals phylogenetic distribution patterns of secondary metabolites in Amycolatopsis.</title>
        <authorList>
            <person name="Adamek M."/>
            <person name="Alanjary M."/>
            <person name="Sales-Ortells H."/>
            <person name="Goodfellow M."/>
            <person name="Bull A.T."/>
            <person name="Kalinowski J."/>
            <person name="Ziemert N."/>
        </authorList>
    </citation>
    <scope>NUCLEOTIDE SEQUENCE [LARGE SCALE GENOMIC DNA]</scope>
    <source>
        <strain evidence="6">H5</strain>
    </source>
</reference>
<dbReference type="Gene3D" id="3.30.559.30">
    <property type="entry name" value="Nonribosomal peptide synthetase, condensation domain"/>
    <property type="match status" value="1"/>
</dbReference>
<dbReference type="PROSITE" id="PS00455">
    <property type="entry name" value="AMP_BINDING"/>
    <property type="match status" value="1"/>
</dbReference>
<dbReference type="InterPro" id="IPR042099">
    <property type="entry name" value="ANL_N_sf"/>
</dbReference>
<dbReference type="InterPro" id="IPR001242">
    <property type="entry name" value="Condensation_dom"/>
</dbReference>
<feature type="domain" description="Carrier" evidence="4">
    <location>
        <begin position="481"/>
        <end position="555"/>
    </location>
</feature>
<evidence type="ECO:0000313" key="5">
    <source>
        <dbReference type="EMBL" id="OXM65718.1"/>
    </source>
</evidence>
<dbReference type="InterPro" id="IPR020806">
    <property type="entry name" value="PKS_PP-bd"/>
</dbReference>
<dbReference type="GO" id="GO:0003824">
    <property type="term" value="F:catalytic activity"/>
    <property type="evidence" value="ECO:0007669"/>
    <property type="project" value="InterPro"/>
</dbReference>
<comment type="caution">
    <text evidence="5">The sequence shown here is derived from an EMBL/GenBank/DDBJ whole genome shotgun (WGS) entry which is preliminary data.</text>
</comment>